<dbReference type="InterPro" id="IPR013328">
    <property type="entry name" value="6PGD_dom2"/>
</dbReference>
<evidence type="ECO:0000256" key="1">
    <source>
        <dbReference type="ARBA" id="ARBA00009463"/>
    </source>
</evidence>
<dbReference type="GO" id="GO:0006631">
    <property type="term" value="P:fatty acid metabolic process"/>
    <property type="evidence" value="ECO:0007669"/>
    <property type="project" value="InterPro"/>
</dbReference>
<gene>
    <name evidence="5" type="ORF">O3M35_007139</name>
</gene>
<evidence type="ECO:0000259" key="3">
    <source>
        <dbReference type="Pfam" id="PF00725"/>
    </source>
</evidence>
<dbReference type="Gene3D" id="1.10.1040.10">
    <property type="entry name" value="N-(1-d-carboxylethyl)-l-norvaline Dehydrogenase, domain 2"/>
    <property type="match status" value="1"/>
</dbReference>
<dbReference type="PANTHER" id="PTHR48075:SF1">
    <property type="entry name" value="LAMBDA-CRYSTALLIN HOMOLOG"/>
    <property type="match status" value="1"/>
</dbReference>
<dbReference type="PANTHER" id="PTHR48075">
    <property type="entry name" value="3-HYDROXYACYL-COA DEHYDROGENASE FAMILY PROTEIN"/>
    <property type="match status" value="1"/>
</dbReference>
<evidence type="ECO:0000313" key="6">
    <source>
        <dbReference type="Proteomes" id="UP001461498"/>
    </source>
</evidence>
<dbReference type="Pfam" id="PF02737">
    <property type="entry name" value="3HCDH_N"/>
    <property type="match status" value="1"/>
</dbReference>
<dbReference type="InterPro" id="IPR006180">
    <property type="entry name" value="3-OHacyl-CoA_DH_CS"/>
</dbReference>
<dbReference type="SUPFAM" id="SSF51735">
    <property type="entry name" value="NAD(P)-binding Rossmann-fold domains"/>
    <property type="match status" value="1"/>
</dbReference>
<dbReference type="Pfam" id="PF00725">
    <property type="entry name" value="3HCDH"/>
    <property type="match status" value="1"/>
</dbReference>
<comment type="caution">
    <text evidence="5">The sequence shown here is derived from an EMBL/GenBank/DDBJ whole genome shotgun (WGS) entry which is preliminary data.</text>
</comment>
<accession>A0AAW1DAX7</accession>
<dbReference type="InterPro" id="IPR006108">
    <property type="entry name" value="3HC_DH_C"/>
</dbReference>
<proteinExistence type="inferred from homology"/>
<dbReference type="GO" id="GO:0050104">
    <property type="term" value="F:L-gulonate 3-dehydrogenase activity"/>
    <property type="evidence" value="ECO:0007669"/>
    <property type="project" value="TreeGrafter"/>
</dbReference>
<name>A0AAW1DAX7_9HEMI</name>
<keyword evidence="6" id="KW-1185">Reference proteome</keyword>
<dbReference type="InterPro" id="IPR006176">
    <property type="entry name" value="3-OHacyl-CoA_DH_NAD-bd"/>
</dbReference>
<keyword evidence="2" id="KW-0560">Oxidoreductase</keyword>
<evidence type="ECO:0000313" key="5">
    <source>
        <dbReference type="EMBL" id="KAK9507233.1"/>
    </source>
</evidence>
<dbReference type="InterPro" id="IPR036291">
    <property type="entry name" value="NAD(P)-bd_dom_sf"/>
</dbReference>
<sequence length="337" mass="38507">MNSHSKGRIAIIGSGAMGRSWAMMYASANYQVNLYDIDADKVVNAKYEIKMQLEDLEKRKLLRGNRAARDQNSLIGVTRCLSECIRSATYVQECIVENLKEKKRLFSEIDRIIDDHTIVTSSTSTFQPSNLFSDLKHKKNYIITHPVDPYVIPLVEIVPGYWTDVQTINKTKEMLEEIGQCPVIINKEKIGFAATRIQFAMIGECWHLLNEGVISIEDIDKVISEGVAMKFAMLGPFSTIHLSAFGIEDYLNKYRPALVSLSQTFQPAPRFEGELTEQIVDYLNKRMPVDNLVNYRNDKNRCLIELWKLKKTINAEKKKESKRMRSSIGGRNMRASI</sequence>
<dbReference type="PROSITE" id="PS00067">
    <property type="entry name" value="3HCDH"/>
    <property type="match status" value="1"/>
</dbReference>
<organism evidence="5 6">
    <name type="scientific">Rhynocoris fuscipes</name>
    <dbReference type="NCBI Taxonomy" id="488301"/>
    <lineage>
        <taxon>Eukaryota</taxon>
        <taxon>Metazoa</taxon>
        <taxon>Ecdysozoa</taxon>
        <taxon>Arthropoda</taxon>
        <taxon>Hexapoda</taxon>
        <taxon>Insecta</taxon>
        <taxon>Pterygota</taxon>
        <taxon>Neoptera</taxon>
        <taxon>Paraneoptera</taxon>
        <taxon>Hemiptera</taxon>
        <taxon>Heteroptera</taxon>
        <taxon>Panheteroptera</taxon>
        <taxon>Cimicomorpha</taxon>
        <taxon>Reduviidae</taxon>
        <taxon>Harpactorinae</taxon>
        <taxon>Harpactorini</taxon>
        <taxon>Rhynocoris</taxon>
    </lineage>
</organism>
<feature type="domain" description="3-hydroxyacyl-CoA dehydrogenase NAD binding" evidence="4">
    <location>
        <begin position="9"/>
        <end position="186"/>
    </location>
</feature>
<comment type="similarity">
    <text evidence="1">Belongs to the 3-hydroxyacyl-CoA dehydrogenase family.</text>
</comment>
<dbReference type="Gene3D" id="3.40.50.720">
    <property type="entry name" value="NAD(P)-binding Rossmann-like Domain"/>
    <property type="match status" value="1"/>
</dbReference>
<dbReference type="SUPFAM" id="SSF48179">
    <property type="entry name" value="6-phosphogluconate dehydrogenase C-terminal domain-like"/>
    <property type="match status" value="1"/>
</dbReference>
<dbReference type="EMBL" id="JAPXFL010000004">
    <property type="protein sequence ID" value="KAK9507233.1"/>
    <property type="molecule type" value="Genomic_DNA"/>
</dbReference>
<dbReference type="AlphaFoldDB" id="A0AAW1DAX7"/>
<protein>
    <submittedName>
        <fullName evidence="5">Uncharacterized protein</fullName>
    </submittedName>
</protein>
<reference evidence="5 6" key="1">
    <citation type="submission" date="2022-12" db="EMBL/GenBank/DDBJ databases">
        <title>Chromosome-level genome assembly of true bugs.</title>
        <authorList>
            <person name="Ma L."/>
            <person name="Li H."/>
        </authorList>
    </citation>
    <scope>NUCLEOTIDE SEQUENCE [LARGE SCALE GENOMIC DNA]</scope>
    <source>
        <strain evidence="5">Lab_2022b</strain>
    </source>
</reference>
<dbReference type="Proteomes" id="UP001461498">
    <property type="component" value="Unassembled WGS sequence"/>
</dbReference>
<feature type="domain" description="3-hydroxyacyl-CoA dehydrogenase C-terminal" evidence="3">
    <location>
        <begin position="191"/>
        <end position="243"/>
    </location>
</feature>
<dbReference type="GO" id="GO:0070403">
    <property type="term" value="F:NAD+ binding"/>
    <property type="evidence" value="ECO:0007669"/>
    <property type="project" value="InterPro"/>
</dbReference>
<dbReference type="InterPro" id="IPR008927">
    <property type="entry name" value="6-PGluconate_DH-like_C_sf"/>
</dbReference>
<evidence type="ECO:0000256" key="2">
    <source>
        <dbReference type="ARBA" id="ARBA00023002"/>
    </source>
</evidence>
<evidence type="ECO:0000259" key="4">
    <source>
        <dbReference type="Pfam" id="PF02737"/>
    </source>
</evidence>